<feature type="region of interest" description="Disordered" evidence="7">
    <location>
        <begin position="69"/>
        <end position="112"/>
    </location>
</feature>
<dbReference type="CDD" id="cd12148">
    <property type="entry name" value="fungal_TF_MHR"/>
    <property type="match status" value="1"/>
</dbReference>
<keyword evidence="3" id="KW-0805">Transcription regulation</keyword>
<evidence type="ECO:0000256" key="3">
    <source>
        <dbReference type="ARBA" id="ARBA00023015"/>
    </source>
</evidence>
<evidence type="ECO:0000256" key="6">
    <source>
        <dbReference type="ARBA" id="ARBA00023242"/>
    </source>
</evidence>
<evidence type="ECO:0000256" key="2">
    <source>
        <dbReference type="ARBA" id="ARBA00022833"/>
    </source>
</evidence>
<dbReference type="InterPro" id="IPR007219">
    <property type="entry name" value="XnlR_reg_dom"/>
</dbReference>
<evidence type="ECO:0000256" key="5">
    <source>
        <dbReference type="ARBA" id="ARBA00023163"/>
    </source>
</evidence>
<dbReference type="PANTHER" id="PTHR47171">
    <property type="entry name" value="FARA-RELATED"/>
    <property type="match status" value="1"/>
</dbReference>
<dbReference type="Pfam" id="PF04082">
    <property type="entry name" value="Fungal_trans"/>
    <property type="match status" value="1"/>
</dbReference>
<dbReference type="InterPro" id="IPR036864">
    <property type="entry name" value="Zn2-C6_fun-type_DNA-bd_sf"/>
</dbReference>
<evidence type="ECO:0000313" key="9">
    <source>
        <dbReference type="EMBL" id="KAL2818021.1"/>
    </source>
</evidence>
<proteinExistence type="predicted"/>
<accession>A0ABR4HRJ6</accession>
<keyword evidence="1" id="KW-0479">Metal-binding</keyword>
<evidence type="ECO:0000313" key="10">
    <source>
        <dbReference type="Proteomes" id="UP001610334"/>
    </source>
</evidence>
<protein>
    <submittedName>
        <fullName evidence="9">Fungal-specific transcription factor domain-containing protein</fullName>
    </submittedName>
</protein>
<dbReference type="InterPro" id="IPR052073">
    <property type="entry name" value="Amide_Lactam_Regulators"/>
</dbReference>
<evidence type="ECO:0000256" key="7">
    <source>
        <dbReference type="SAM" id="MobiDB-lite"/>
    </source>
</evidence>
<evidence type="ECO:0000259" key="8">
    <source>
        <dbReference type="PROSITE" id="PS50048"/>
    </source>
</evidence>
<keyword evidence="5" id="KW-0804">Transcription</keyword>
<name>A0ABR4HRJ6_9EURO</name>
<evidence type="ECO:0000256" key="4">
    <source>
        <dbReference type="ARBA" id="ARBA00023125"/>
    </source>
</evidence>
<sequence>MPITPSKAKVACKSCNLRRVRCDRTDRTPCSRCRTAGQDCEPIISKRGKHKRVRIERFGFRYAFAQTPATPAASTGSPIPSSEFQAGLRTPNAGETEGSSAQASNPFVGQSTDIAECQDNRTIYYGDHFNLEYTRKELDDSHEDYTPRINGTCLPHVDRLGSPTRRLVDDHARKERARLDELGAFDSLDSRVSEQLIHTFFSFIYPTAPIIDRKDFFLKFSSGRVSPLLLQAIYLVAFSHCEESLLAEAGFDNRYMAMFTFYQKAKALYDTGFEPDAIAVLQSLCYISFWWESPTQQKDMWYWNGIIVNLAQSLGMHQEKTYSRLDESTRKLWRRIWWSIYSHDIFLAVQLGRIPHINNAYCTTKVLTEQDFEEGDFPVGFNLRGQATKEGRLHLLYWADLCSRVSKCHLSLSQTSPDPSIALRPLDYVTPWKDSLPEELQYRNSTFSLQKGFLASTLNLCFYTFEILLRRNFLQVSQIMSVGTPVFEAAVEIVRILENLLSSGLLTACPLRALPGTFAALSVFIMNMHKASSDISDISAHRARLCMLVLSKLLDHWPPLLLYYPLFARILAARGCYVPDKGIALPAQTQLGETQRNMAPSSTSDGEPSTASGFLMSDSLFNEAEMFGINSMFPFSAFLNEELLDSDLNPSLPVNENISSL</sequence>
<dbReference type="InterPro" id="IPR001138">
    <property type="entry name" value="Zn2Cys6_DnaBD"/>
</dbReference>
<keyword evidence="4" id="KW-0238">DNA-binding</keyword>
<dbReference type="SUPFAM" id="SSF57701">
    <property type="entry name" value="Zn2/Cys6 DNA-binding domain"/>
    <property type="match status" value="1"/>
</dbReference>
<dbReference type="EMBL" id="JBFXLT010000015">
    <property type="protein sequence ID" value="KAL2818021.1"/>
    <property type="molecule type" value="Genomic_DNA"/>
</dbReference>
<dbReference type="PANTHER" id="PTHR47171:SF3">
    <property type="entry name" value="FARA-RELATED"/>
    <property type="match status" value="1"/>
</dbReference>
<reference evidence="9 10" key="1">
    <citation type="submission" date="2024-07" db="EMBL/GenBank/DDBJ databases">
        <title>Section-level genome sequencing and comparative genomics of Aspergillus sections Usti and Cavernicolus.</title>
        <authorList>
            <consortium name="Lawrence Berkeley National Laboratory"/>
            <person name="Nybo J.L."/>
            <person name="Vesth T.C."/>
            <person name="Theobald S."/>
            <person name="Frisvad J.C."/>
            <person name="Larsen T.O."/>
            <person name="Kjaerboelling I."/>
            <person name="Rothschild-Mancinelli K."/>
            <person name="Lyhne E.K."/>
            <person name="Kogle M.E."/>
            <person name="Barry K."/>
            <person name="Clum A."/>
            <person name="Na H."/>
            <person name="Ledsgaard L."/>
            <person name="Lin J."/>
            <person name="Lipzen A."/>
            <person name="Kuo A."/>
            <person name="Riley R."/>
            <person name="Mondo S."/>
            <person name="Labutti K."/>
            <person name="Haridas S."/>
            <person name="Pangalinan J."/>
            <person name="Salamov A.A."/>
            <person name="Simmons B.A."/>
            <person name="Magnuson J.K."/>
            <person name="Chen J."/>
            <person name="Drula E."/>
            <person name="Henrissat B."/>
            <person name="Wiebenga A."/>
            <person name="Lubbers R.J."/>
            <person name="Gomes A.C."/>
            <person name="Makela M.R."/>
            <person name="Stajich J."/>
            <person name="Grigoriev I.V."/>
            <person name="Mortensen U.H."/>
            <person name="De Vries R.P."/>
            <person name="Baker S.E."/>
            <person name="Andersen M.R."/>
        </authorList>
    </citation>
    <scope>NUCLEOTIDE SEQUENCE [LARGE SCALE GENOMIC DNA]</scope>
    <source>
        <strain evidence="9 10">CBS 588.65</strain>
    </source>
</reference>
<organism evidence="9 10">
    <name type="scientific">Aspergillus granulosus</name>
    <dbReference type="NCBI Taxonomy" id="176169"/>
    <lineage>
        <taxon>Eukaryota</taxon>
        <taxon>Fungi</taxon>
        <taxon>Dikarya</taxon>
        <taxon>Ascomycota</taxon>
        <taxon>Pezizomycotina</taxon>
        <taxon>Eurotiomycetes</taxon>
        <taxon>Eurotiomycetidae</taxon>
        <taxon>Eurotiales</taxon>
        <taxon>Aspergillaceae</taxon>
        <taxon>Aspergillus</taxon>
        <taxon>Aspergillus subgen. Nidulantes</taxon>
    </lineage>
</organism>
<dbReference type="PROSITE" id="PS50048">
    <property type="entry name" value="ZN2_CY6_FUNGAL_2"/>
    <property type="match status" value="1"/>
</dbReference>
<evidence type="ECO:0000256" key="1">
    <source>
        <dbReference type="ARBA" id="ARBA00022723"/>
    </source>
</evidence>
<keyword evidence="2" id="KW-0862">Zinc</keyword>
<dbReference type="Proteomes" id="UP001610334">
    <property type="component" value="Unassembled WGS sequence"/>
</dbReference>
<keyword evidence="10" id="KW-1185">Reference proteome</keyword>
<gene>
    <name evidence="9" type="ORF">BJX63DRAFT_440317</name>
</gene>
<dbReference type="CDD" id="cd00067">
    <property type="entry name" value="GAL4"/>
    <property type="match status" value="1"/>
</dbReference>
<keyword evidence="6" id="KW-0539">Nucleus</keyword>
<feature type="domain" description="Zn(2)-C6 fungal-type" evidence="8">
    <location>
        <begin position="11"/>
        <end position="40"/>
    </location>
</feature>
<feature type="compositionally biased region" description="Polar residues" evidence="7">
    <location>
        <begin position="97"/>
        <end position="112"/>
    </location>
</feature>
<feature type="compositionally biased region" description="Polar residues" evidence="7">
    <location>
        <begin position="69"/>
        <end position="84"/>
    </location>
</feature>
<dbReference type="SMART" id="SM00066">
    <property type="entry name" value="GAL4"/>
    <property type="match status" value="1"/>
</dbReference>
<dbReference type="Pfam" id="PF00172">
    <property type="entry name" value="Zn_clus"/>
    <property type="match status" value="1"/>
</dbReference>
<comment type="caution">
    <text evidence="9">The sequence shown here is derived from an EMBL/GenBank/DDBJ whole genome shotgun (WGS) entry which is preliminary data.</text>
</comment>
<dbReference type="SMART" id="SM00906">
    <property type="entry name" value="Fungal_trans"/>
    <property type="match status" value="1"/>
</dbReference>
<dbReference type="Gene3D" id="4.10.240.10">
    <property type="entry name" value="Zn(2)-C6 fungal-type DNA-binding domain"/>
    <property type="match status" value="1"/>
</dbReference>